<proteinExistence type="predicted"/>
<organism evidence="2 3">
    <name type="scientific">Thalassiosira oceanica</name>
    <name type="common">Marine diatom</name>
    <dbReference type="NCBI Taxonomy" id="159749"/>
    <lineage>
        <taxon>Eukaryota</taxon>
        <taxon>Sar</taxon>
        <taxon>Stramenopiles</taxon>
        <taxon>Ochrophyta</taxon>
        <taxon>Bacillariophyta</taxon>
        <taxon>Coscinodiscophyceae</taxon>
        <taxon>Thalassiosirophycidae</taxon>
        <taxon>Thalassiosirales</taxon>
        <taxon>Thalassiosiraceae</taxon>
        <taxon>Thalassiosira</taxon>
    </lineage>
</organism>
<evidence type="ECO:0000256" key="1">
    <source>
        <dbReference type="SAM" id="MobiDB-lite"/>
    </source>
</evidence>
<dbReference type="Proteomes" id="UP000266841">
    <property type="component" value="Unassembled WGS sequence"/>
</dbReference>
<evidence type="ECO:0000313" key="2">
    <source>
        <dbReference type="EMBL" id="EJK51597.1"/>
    </source>
</evidence>
<protein>
    <submittedName>
        <fullName evidence="2">Uncharacterized protein</fullName>
    </submittedName>
</protein>
<comment type="caution">
    <text evidence="2">The sequence shown here is derived from an EMBL/GenBank/DDBJ whole genome shotgun (WGS) entry which is preliminary data.</text>
</comment>
<accession>K0RY33</accession>
<dbReference type="EMBL" id="AGNL01041380">
    <property type="protein sequence ID" value="EJK51597.1"/>
    <property type="molecule type" value="Genomic_DNA"/>
</dbReference>
<gene>
    <name evidence="2" type="ORF">THAOC_29215</name>
</gene>
<name>K0RY33_THAOC</name>
<sequence length="64" mass="6898">MAESTSSVDELPSPGDEAGPNEEDEDWVIVEHNDFPTLPTYPGGAIDFSRLEFGGPFLFLAGLL</sequence>
<reference evidence="2 3" key="1">
    <citation type="journal article" date="2012" name="Genome Biol.">
        <title>Genome and low-iron response of an oceanic diatom adapted to chronic iron limitation.</title>
        <authorList>
            <person name="Lommer M."/>
            <person name="Specht M."/>
            <person name="Roy A.S."/>
            <person name="Kraemer L."/>
            <person name="Andreson R."/>
            <person name="Gutowska M.A."/>
            <person name="Wolf J."/>
            <person name="Bergner S.V."/>
            <person name="Schilhabel M.B."/>
            <person name="Klostermeier U.C."/>
            <person name="Beiko R.G."/>
            <person name="Rosenstiel P."/>
            <person name="Hippler M."/>
            <person name="Laroche J."/>
        </authorList>
    </citation>
    <scope>NUCLEOTIDE SEQUENCE [LARGE SCALE GENOMIC DNA]</scope>
    <source>
        <strain evidence="2 3">CCMP1005</strain>
    </source>
</reference>
<feature type="region of interest" description="Disordered" evidence="1">
    <location>
        <begin position="1"/>
        <end position="26"/>
    </location>
</feature>
<evidence type="ECO:0000313" key="3">
    <source>
        <dbReference type="Proteomes" id="UP000266841"/>
    </source>
</evidence>
<keyword evidence="3" id="KW-1185">Reference proteome</keyword>
<dbReference type="AlphaFoldDB" id="K0RY33"/>
<feature type="non-terminal residue" evidence="2">
    <location>
        <position position="64"/>
    </location>
</feature>